<evidence type="ECO:0000256" key="5">
    <source>
        <dbReference type="ARBA" id="ARBA00008378"/>
    </source>
</evidence>
<evidence type="ECO:0000256" key="13">
    <source>
        <dbReference type="ARBA" id="ARBA00022842"/>
    </source>
</evidence>
<dbReference type="GO" id="GO:0032299">
    <property type="term" value="C:ribonuclease H2 complex"/>
    <property type="evidence" value="ECO:0007669"/>
    <property type="project" value="TreeGrafter"/>
</dbReference>
<keyword evidence="12 14" id="KW-0378">Hydrolase</keyword>
<dbReference type="NCBIfam" id="TIGR00716">
    <property type="entry name" value="rnhC"/>
    <property type="match status" value="1"/>
</dbReference>
<name>A0A0M1N089_9MOLU</name>
<comment type="similarity">
    <text evidence="5 14">Belongs to the RNase HII family. RnhC subfamily.</text>
</comment>
<evidence type="ECO:0000256" key="14">
    <source>
        <dbReference type="HAMAP-Rule" id="MF_00053"/>
    </source>
</evidence>
<dbReference type="GO" id="GO:0004523">
    <property type="term" value="F:RNA-DNA hybrid ribonuclease activity"/>
    <property type="evidence" value="ECO:0007669"/>
    <property type="project" value="UniProtKB-UniRule"/>
</dbReference>
<dbReference type="PANTHER" id="PTHR10954:SF23">
    <property type="entry name" value="RIBONUCLEASE"/>
    <property type="match status" value="1"/>
</dbReference>
<dbReference type="GO" id="GO:0006298">
    <property type="term" value="P:mismatch repair"/>
    <property type="evidence" value="ECO:0007669"/>
    <property type="project" value="TreeGrafter"/>
</dbReference>
<dbReference type="GO" id="GO:0005737">
    <property type="term" value="C:cytoplasm"/>
    <property type="evidence" value="ECO:0007669"/>
    <property type="project" value="UniProtKB-SubCell"/>
</dbReference>
<dbReference type="STRING" id="479893.CPX_001460"/>
<dbReference type="RefSeq" id="WP_053521402.1">
    <property type="nucleotide sequence ID" value="NZ_LHCF01000004.1"/>
</dbReference>
<dbReference type="Gene3D" id="3.30.420.10">
    <property type="entry name" value="Ribonuclease H-like superfamily/Ribonuclease H"/>
    <property type="match status" value="1"/>
</dbReference>
<dbReference type="EC" id="3.1.26.4" evidence="6 14"/>
<keyword evidence="11 14" id="KW-0255">Endonuclease</keyword>
<dbReference type="PANTHER" id="PTHR10954">
    <property type="entry name" value="RIBONUCLEASE H2 SUBUNIT A"/>
    <property type="match status" value="1"/>
</dbReference>
<evidence type="ECO:0000256" key="15">
    <source>
        <dbReference type="PROSITE-ProRule" id="PRU01319"/>
    </source>
</evidence>
<dbReference type="SUPFAM" id="SSF53098">
    <property type="entry name" value="Ribonuclease H-like"/>
    <property type="match status" value="1"/>
</dbReference>
<keyword evidence="8 14" id="KW-0963">Cytoplasm</keyword>
<comment type="function">
    <text evidence="3 14">Endonuclease that specifically degrades the RNA of RNA-DNA hybrids.</text>
</comment>
<dbReference type="PIRSF" id="PIRSF037748">
    <property type="entry name" value="RnhC"/>
    <property type="match status" value="1"/>
</dbReference>
<keyword evidence="9 14" id="KW-0540">Nuclease</keyword>
<evidence type="ECO:0000313" key="17">
    <source>
        <dbReference type="EMBL" id="KOR75583.1"/>
    </source>
</evidence>
<comment type="caution">
    <text evidence="17">The sequence shown here is derived from an EMBL/GenBank/DDBJ whole genome shotgun (WGS) entry which is preliminary data.</text>
</comment>
<dbReference type="OrthoDB" id="9777935at2"/>
<dbReference type="InterPro" id="IPR001352">
    <property type="entry name" value="RNase_HII/HIII"/>
</dbReference>
<comment type="cofactor">
    <cofactor evidence="2">
        <name>Mg(2+)</name>
        <dbReference type="ChEBI" id="CHEBI:18420"/>
    </cofactor>
</comment>
<feature type="domain" description="RNase H type-2" evidence="16">
    <location>
        <begin position="105"/>
        <end position="315"/>
    </location>
</feature>
<evidence type="ECO:0000256" key="12">
    <source>
        <dbReference type="ARBA" id="ARBA00022801"/>
    </source>
</evidence>
<evidence type="ECO:0000256" key="10">
    <source>
        <dbReference type="ARBA" id="ARBA00022723"/>
    </source>
</evidence>
<dbReference type="PROSITE" id="PS51975">
    <property type="entry name" value="RNASE_H_2"/>
    <property type="match status" value="1"/>
</dbReference>
<dbReference type="InterPro" id="IPR024567">
    <property type="entry name" value="RNase_HII/HIII_dom"/>
</dbReference>
<evidence type="ECO:0000256" key="1">
    <source>
        <dbReference type="ARBA" id="ARBA00000077"/>
    </source>
</evidence>
<evidence type="ECO:0000256" key="8">
    <source>
        <dbReference type="ARBA" id="ARBA00022490"/>
    </source>
</evidence>
<comment type="subcellular location">
    <subcellularLocation>
        <location evidence="4 14">Cytoplasm</location>
    </subcellularLocation>
</comment>
<organism evidence="17 18">
    <name type="scientific">Candidatus Phytoplasma pruni</name>
    <dbReference type="NCBI Taxonomy" id="479893"/>
    <lineage>
        <taxon>Bacteria</taxon>
        <taxon>Bacillati</taxon>
        <taxon>Mycoplasmatota</taxon>
        <taxon>Mollicutes</taxon>
        <taxon>Acholeplasmatales</taxon>
        <taxon>Acholeplasmataceae</taxon>
        <taxon>Candidatus Phytoplasma</taxon>
        <taxon>16SrIII (X-disease group)</taxon>
    </lineage>
</organism>
<dbReference type="InterPro" id="IPR012295">
    <property type="entry name" value="TBP_dom_sf"/>
</dbReference>
<comment type="cofactor">
    <cofactor evidence="14 15">
        <name>Mn(2+)</name>
        <dbReference type="ChEBI" id="CHEBI:29035"/>
    </cofactor>
    <cofactor evidence="14 15">
        <name>Mg(2+)</name>
        <dbReference type="ChEBI" id="CHEBI:18420"/>
    </cofactor>
    <text evidence="14 15">Manganese or magnesium. Binds 1 divalent metal ion per monomer in the absence of substrate. May bind a second metal ion after substrate binding.</text>
</comment>
<dbReference type="InterPro" id="IPR004641">
    <property type="entry name" value="RNase_HIII"/>
</dbReference>
<comment type="catalytic activity">
    <reaction evidence="1 14 15">
        <text>Endonucleolytic cleavage to 5'-phosphomonoester.</text>
        <dbReference type="EC" id="3.1.26.4"/>
    </reaction>
</comment>
<evidence type="ECO:0000256" key="7">
    <source>
        <dbReference type="ARBA" id="ARBA00021407"/>
    </source>
</evidence>
<evidence type="ECO:0000256" key="3">
    <source>
        <dbReference type="ARBA" id="ARBA00004065"/>
    </source>
</evidence>
<dbReference type="AlphaFoldDB" id="A0A0M1N089"/>
<accession>A0A0M1N089</accession>
<protein>
    <recommendedName>
        <fullName evidence="7 14">Ribonuclease HIII</fullName>
        <shortName evidence="14">RNase HIII</shortName>
        <ecNumber evidence="6 14">3.1.26.4</ecNumber>
    </recommendedName>
</protein>
<evidence type="ECO:0000256" key="11">
    <source>
        <dbReference type="ARBA" id="ARBA00022759"/>
    </source>
</evidence>
<evidence type="ECO:0000259" key="16">
    <source>
        <dbReference type="PROSITE" id="PS51975"/>
    </source>
</evidence>
<dbReference type="InterPro" id="IPR012337">
    <property type="entry name" value="RNaseH-like_sf"/>
</dbReference>
<sequence>MSENHTFKLNLEQIKSLQKKYQKDMISHNNPTVMAVIKKNNVKITFFKTGTCLLQGKNIQTEIAFIQEKLNFPQQTNLPLSNPPSQTLSSESSPRLIKESLLAKTNNIGLDEVGTGDVFGPVVVCAVLIRKEEMSFLQEIGIQDSKKLSSQQILNIAPLVMRKVPYRVQILSPQEYNLLIQNNNLNKIKALLHNNNLLKFLKELPNPKYPVILDQFASPKNYFAYLANEKEVFRNLLLETQAESKYLSVALASIIARYVFLQEIKTLNKSLQIELKLGASKLVDEQIKWIYQNKGLEVLKNISKNNFRNIRTYLK</sequence>
<feature type="binding site" evidence="14 15">
    <location>
        <position position="214"/>
    </location>
    <ligand>
        <name>a divalent metal cation</name>
        <dbReference type="ChEBI" id="CHEBI:60240"/>
    </ligand>
</feature>
<evidence type="ECO:0000256" key="4">
    <source>
        <dbReference type="ARBA" id="ARBA00004496"/>
    </source>
</evidence>
<dbReference type="Proteomes" id="UP000037386">
    <property type="component" value="Unassembled WGS sequence"/>
</dbReference>
<dbReference type="HAMAP" id="MF_00053">
    <property type="entry name" value="RNase_HIII"/>
    <property type="match status" value="1"/>
</dbReference>
<keyword evidence="13 14" id="KW-0460">Magnesium</keyword>
<dbReference type="GO" id="GO:0003723">
    <property type="term" value="F:RNA binding"/>
    <property type="evidence" value="ECO:0007669"/>
    <property type="project" value="UniProtKB-UniRule"/>
</dbReference>
<keyword evidence="10 14" id="KW-0479">Metal-binding</keyword>
<dbReference type="EMBL" id="LHCF01000004">
    <property type="protein sequence ID" value="KOR75583.1"/>
    <property type="molecule type" value="Genomic_DNA"/>
</dbReference>
<evidence type="ECO:0000256" key="9">
    <source>
        <dbReference type="ARBA" id="ARBA00022722"/>
    </source>
</evidence>
<dbReference type="Gene3D" id="3.30.310.10">
    <property type="entry name" value="TATA-Binding Protein"/>
    <property type="match status" value="1"/>
</dbReference>
<gene>
    <name evidence="14 17" type="primary">rnhC</name>
    <name evidence="17" type="ORF">CPX_001460</name>
</gene>
<dbReference type="InterPro" id="IPR036397">
    <property type="entry name" value="RNaseH_sf"/>
</dbReference>
<evidence type="ECO:0000256" key="6">
    <source>
        <dbReference type="ARBA" id="ARBA00012180"/>
    </source>
</evidence>
<dbReference type="GO" id="GO:0043137">
    <property type="term" value="P:DNA replication, removal of RNA primer"/>
    <property type="evidence" value="ECO:0007669"/>
    <property type="project" value="TreeGrafter"/>
</dbReference>
<dbReference type="InterPro" id="IPR024568">
    <property type="entry name" value="RNase_HIII_N"/>
</dbReference>
<evidence type="ECO:0000256" key="2">
    <source>
        <dbReference type="ARBA" id="ARBA00001946"/>
    </source>
</evidence>
<proteinExistence type="inferred from homology"/>
<dbReference type="CDD" id="cd06590">
    <property type="entry name" value="RNase_HII_bacteria_HIII_like"/>
    <property type="match status" value="1"/>
</dbReference>
<dbReference type="Pfam" id="PF11858">
    <property type="entry name" value="DUF3378"/>
    <property type="match status" value="1"/>
</dbReference>
<feature type="binding site" evidence="14 15">
    <location>
        <position position="112"/>
    </location>
    <ligand>
        <name>a divalent metal cation</name>
        <dbReference type="ChEBI" id="CHEBI:60240"/>
    </ligand>
</feature>
<dbReference type="Pfam" id="PF01351">
    <property type="entry name" value="RNase_HII"/>
    <property type="match status" value="1"/>
</dbReference>
<evidence type="ECO:0000313" key="18">
    <source>
        <dbReference type="Proteomes" id="UP000037386"/>
    </source>
</evidence>
<dbReference type="PATRIC" id="fig|479893.3.peg.245"/>
<feature type="binding site" evidence="14 15">
    <location>
        <position position="111"/>
    </location>
    <ligand>
        <name>a divalent metal cation</name>
        <dbReference type="ChEBI" id="CHEBI:60240"/>
    </ligand>
</feature>
<reference evidence="18" key="1">
    <citation type="submission" date="2015-05" db="EMBL/GenBank/DDBJ databases">
        <title>Draft genome sequence of 'Candidatus Phytoplasma Pruni' strain CX, a plant pathogenic bacterium.</title>
        <authorList>
            <person name="Lee I.-M."/>
            <person name="Bottner-Parker K.D."/>
            <person name="Shao J."/>
            <person name="Gundersen-Rindal D.E."/>
            <person name="Zhao Y."/>
            <person name="Davis R.E."/>
        </authorList>
    </citation>
    <scope>NUCLEOTIDE SEQUENCE [LARGE SCALE GENOMIC DNA]</scope>
    <source>
        <strain evidence="18">CX</strain>
    </source>
</reference>
<dbReference type="GO" id="GO:0000287">
    <property type="term" value="F:magnesium ion binding"/>
    <property type="evidence" value="ECO:0007669"/>
    <property type="project" value="UniProtKB-UniRule"/>
</dbReference>